<evidence type="ECO:0000259" key="2">
    <source>
        <dbReference type="PROSITE" id="PS51352"/>
    </source>
</evidence>
<dbReference type="PANTHER" id="PTHR42852">
    <property type="entry name" value="THIOL:DISULFIDE INTERCHANGE PROTEIN DSBE"/>
    <property type="match status" value="1"/>
</dbReference>
<evidence type="ECO:0000313" key="3">
    <source>
        <dbReference type="EMBL" id="MCQ8183434.1"/>
    </source>
</evidence>
<feature type="domain" description="Thioredoxin" evidence="2">
    <location>
        <begin position="26"/>
        <end position="167"/>
    </location>
</feature>
<protein>
    <submittedName>
        <fullName evidence="3">TlpA family protein disulfide reductase</fullName>
    </submittedName>
</protein>
<evidence type="ECO:0000313" key="4">
    <source>
        <dbReference type="Proteomes" id="UP001524569"/>
    </source>
</evidence>
<dbReference type="InterPro" id="IPR013740">
    <property type="entry name" value="Redoxin"/>
</dbReference>
<keyword evidence="1" id="KW-0732">Signal</keyword>
<name>A0ABT1UMH9_9GAMM</name>
<dbReference type="Gene3D" id="3.40.30.10">
    <property type="entry name" value="Glutaredoxin"/>
    <property type="match status" value="1"/>
</dbReference>
<dbReference type="Pfam" id="PF08534">
    <property type="entry name" value="Redoxin"/>
    <property type="match status" value="1"/>
</dbReference>
<sequence>MINTRFLHGAFVFSLFGVLSLPVCAESDQSLAPACQFSAFNQKPLRDLQQYRGKVVYLDFWASWCGPCLESFPFMNKLHSQLKDKGLVVLAVNLDENLADGQNFLAQHPVEFDVAVDDGQACAKKFQLKAMPSSFLIDRNGRIRAQHLGFRPGEAEQFGKQAELLLAEPSAP</sequence>
<dbReference type="SUPFAM" id="SSF52833">
    <property type="entry name" value="Thioredoxin-like"/>
    <property type="match status" value="1"/>
</dbReference>
<proteinExistence type="predicted"/>
<dbReference type="InterPro" id="IPR036249">
    <property type="entry name" value="Thioredoxin-like_sf"/>
</dbReference>
<dbReference type="PROSITE" id="PS51352">
    <property type="entry name" value="THIOREDOXIN_2"/>
    <property type="match status" value="1"/>
</dbReference>
<feature type="signal peptide" evidence="1">
    <location>
        <begin position="1"/>
        <end position="25"/>
    </location>
</feature>
<dbReference type="RefSeq" id="WP_256612651.1">
    <property type="nucleotide sequence ID" value="NZ_JANIBM010000048.1"/>
</dbReference>
<dbReference type="PANTHER" id="PTHR42852:SF18">
    <property type="entry name" value="CHROMOSOME UNDETERMINED SCAFFOLD_47, WHOLE GENOME SHOTGUN SEQUENCE"/>
    <property type="match status" value="1"/>
</dbReference>
<comment type="caution">
    <text evidence="3">The sequence shown here is derived from an EMBL/GenBank/DDBJ whole genome shotgun (WGS) entry which is preliminary data.</text>
</comment>
<dbReference type="EMBL" id="JANIBM010000048">
    <property type="protein sequence ID" value="MCQ8183434.1"/>
    <property type="molecule type" value="Genomic_DNA"/>
</dbReference>
<feature type="chain" id="PRO_5047450726" evidence="1">
    <location>
        <begin position="26"/>
        <end position="172"/>
    </location>
</feature>
<organism evidence="3 4">
    <name type="scientific">Methylomonas aurea</name>
    <dbReference type="NCBI Taxonomy" id="2952224"/>
    <lineage>
        <taxon>Bacteria</taxon>
        <taxon>Pseudomonadati</taxon>
        <taxon>Pseudomonadota</taxon>
        <taxon>Gammaproteobacteria</taxon>
        <taxon>Methylococcales</taxon>
        <taxon>Methylococcaceae</taxon>
        <taxon>Methylomonas</taxon>
    </lineage>
</organism>
<dbReference type="InterPro" id="IPR013766">
    <property type="entry name" value="Thioredoxin_domain"/>
</dbReference>
<gene>
    <name evidence="3" type="ORF">NP603_20145</name>
</gene>
<dbReference type="InterPro" id="IPR050553">
    <property type="entry name" value="Thioredoxin_ResA/DsbE_sf"/>
</dbReference>
<keyword evidence="4" id="KW-1185">Reference proteome</keyword>
<reference evidence="3 4" key="1">
    <citation type="submission" date="2022-07" db="EMBL/GenBank/DDBJ databases">
        <title>Methylomonas rivi sp. nov., Methylomonas rosea sp. nov., Methylomonas aureus sp. nov. and Methylomonas subterranea sp. nov., four novel methanotrophs isolated from a freshwater creek and the deep terrestrial subsurface.</title>
        <authorList>
            <person name="Abin C."/>
            <person name="Sankaranarayanan K."/>
            <person name="Garner C."/>
            <person name="Sindelar R."/>
            <person name="Kotary K."/>
            <person name="Garner R."/>
            <person name="Barclay S."/>
            <person name="Lawson P."/>
            <person name="Krumholz L."/>
        </authorList>
    </citation>
    <scope>NUCLEOTIDE SEQUENCE [LARGE SCALE GENOMIC DNA]</scope>
    <source>
        <strain evidence="3 4">SURF-1</strain>
    </source>
</reference>
<dbReference type="CDD" id="cd02966">
    <property type="entry name" value="TlpA_like_family"/>
    <property type="match status" value="1"/>
</dbReference>
<evidence type="ECO:0000256" key="1">
    <source>
        <dbReference type="SAM" id="SignalP"/>
    </source>
</evidence>
<dbReference type="Proteomes" id="UP001524569">
    <property type="component" value="Unassembled WGS sequence"/>
</dbReference>
<accession>A0ABT1UMH9</accession>